<dbReference type="AlphaFoldDB" id="A0A2W5S001"/>
<dbReference type="Pfam" id="PF00535">
    <property type="entry name" value="Glycos_transf_2"/>
    <property type="match status" value="1"/>
</dbReference>
<dbReference type="GO" id="GO:0016757">
    <property type="term" value="F:glycosyltransferase activity"/>
    <property type="evidence" value="ECO:0007669"/>
    <property type="project" value="UniProtKB-KW"/>
</dbReference>
<dbReference type="InterPro" id="IPR050256">
    <property type="entry name" value="Glycosyltransferase_2"/>
</dbReference>
<dbReference type="Gene3D" id="3.90.550.10">
    <property type="entry name" value="Spore Coat Polysaccharide Biosynthesis Protein SpsA, Chain A"/>
    <property type="match status" value="1"/>
</dbReference>
<sequence>MATRLKRTPPGPMGKAGAEKILLSIVVPVLNEQAAIPLFLQRLRTELEGLSGDLDLEIIFVNDGSTDATEFVVRSLMRTDSTLRLINLSRNFGKDAALCAGLSHAKGNAVIPVDVDLQDDPAVIPEMVAKWRAGAKVVNARRVDRSSDGWLKRKSAQGFYWLFNLLADHPIPANVGDFRLLDRQVVDILCTMGERARFNKALFNWVGFQTDEVTFIRAARTSGNTAWTYWRLWNFALDGILSSSTKPLRVWSYLGSIVALLAFAYAIFIFAMTLLTGIDTPGYASTVILILLFGGLNLTAIGILGEYIGRIFTEVRARPLYVVRSVHAGEEAN</sequence>
<evidence type="ECO:0000259" key="8">
    <source>
        <dbReference type="Pfam" id="PF00535"/>
    </source>
</evidence>
<feature type="transmembrane region" description="Helical" evidence="7">
    <location>
        <begin position="287"/>
        <end position="308"/>
    </location>
</feature>
<keyword evidence="2" id="KW-0328">Glycosyltransferase</keyword>
<reference evidence="9 10" key="1">
    <citation type="submission" date="2017-08" db="EMBL/GenBank/DDBJ databases">
        <title>Infants hospitalized years apart are colonized by the same room-sourced microbial strains.</title>
        <authorList>
            <person name="Brooks B."/>
            <person name="Olm M.R."/>
            <person name="Firek B.A."/>
            <person name="Baker R."/>
            <person name="Thomas B.C."/>
            <person name="Morowitz M.J."/>
            <person name="Banfield J.F."/>
        </authorList>
    </citation>
    <scope>NUCLEOTIDE SEQUENCE [LARGE SCALE GENOMIC DNA]</scope>
    <source>
        <strain evidence="9">S2_003_000_R2_11</strain>
    </source>
</reference>
<dbReference type="CDD" id="cd04187">
    <property type="entry name" value="DPM1_like_bac"/>
    <property type="match status" value="1"/>
</dbReference>
<comment type="caution">
    <text evidence="9">The sequence shown here is derived from an EMBL/GenBank/DDBJ whole genome shotgun (WGS) entry which is preliminary data.</text>
</comment>
<keyword evidence="5 7" id="KW-1133">Transmembrane helix</keyword>
<dbReference type="Proteomes" id="UP000248975">
    <property type="component" value="Unassembled WGS sequence"/>
</dbReference>
<evidence type="ECO:0000256" key="7">
    <source>
        <dbReference type="SAM" id="Phobius"/>
    </source>
</evidence>
<feature type="transmembrane region" description="Helical" evidence="7">
    <location>
        <begin position="250"/>
        <end position="275"/>
    </location>
</feature>
<comment type="subcellular location">
    <subcellularLocation>
        <location evidence="1">Membrane</location>
        <topology evidence="1">Multi-pass membrane protein</topology>
    </subcellularLocation>
</comment>
<dbReference type="GO" id="GO:0005886">
    <property type="term" value="C:plasma membrane"/>
    <property type="evidence" value="ECO:0007669"/>
    <property type="project" value="TreeGrafter"/>
</dbReference>
<dbReference type="InterPro" id="IPR001173">
    <property type="entry name" value="Glyco_trans_2-like"/>
</dbReference>
<evidence type="ECO:0000256" key="6">
    <source>
        <dbReference type="ARBA" id="ARBA00023136"/>
    </source>
</evidence>
<organism evidence="9 10">
    <name type="scientific">Cereibacter sphaeroides</name>
    <name type="common">Rhodobacter sphaeroides</name>
    <dbReference type="NCBI Taxonomy" id="1063"/>
    <lineage>
        <taxon>Bacteria</taxon>
        <taxon>Pseudomonadati</taxon>
        <taxon>Pseudomonadota</taxon>
        <taxon>Alphaproteobacteria</taxon>
        <taxon>Rhodobacterales</taxon>
        <taxon>Paracoccaceae</taxon>
        <taxon>Cereibacter</taxon>
    </lineage>
</organism>
<evidence type="ECO:0000256" key="4">
    <source>
        <dbReference type="ARBA" id="ARBA00022692"/>
    </source>
</evidence>
<evidence type="ECO:0000256" key="5">
    <source>
        <dbReference type="ARBA" id="ARBA00022989"/>
    </source>
</evidence>
<feature type="domain" description="Glycosyltransferase 2-like" evidence="8">
    <location>
        <begin position="24"/>
        <end position="186"/>
    </location>
</feature>
<evidence type="ECO:0000256" key="1">
    <source>
        <dbReference type="ARBA" id="ARBA00004141"/>
    </source>
</evidence>
<evidence type="ECO:0000256" key="3">
    <source>
        <dbReference type="ARBA" id="ARBA00022679"/>
    </source>
</evidence>
<keyword evidence="6 7" id="KW-0472">Membrane</keyword>
<protein>
    <submittedName>
        <fullName evidence="9">Glycosyltransferase</fullName>
    </submittedName>
</protein>
<evidence type="ECO:0000313" key="9">
    <source>
        <dbReference type="EMBL" id="PZQ95406.1"/>
    </source>
</evidence>
<dbReference type="PANTHER" id="PTHR48090:SF1">
    <property type="entry name" value="PROPHAGE BACTOPRENOL GLUCOSYL TRANSFERASE HOMOLOG"/>
    <property type="match status" value="1"/>
</dbReference>
<proteinExistence type="predicted"/>
<evidence type="ECO:0000256" key="2">
    <source>
        <dbReference type="ARBA" id="ARBA00022676"/>
    </source>
</evidence>
<name>A0A2W5S001_CERSP</name>
<gene>
    <name evidence="9" type="ORF">DI533_18970</name>
</gene>
<keyword evidence="4 7" id="KW-0812">Transmembrane</keyword>
<dbReference type="EMBL" id="QFQS01000007">
    <property type="protein sequence ID" value="PZQ95406.1"/>
    <property type="molecule type" value="Genomic_DNA"/>
</dbReference>
<keyword evidence="3 9" id="KW-0808">Transferase</keyword>
<evidence type="ECO:0000313" key="10">
    <source>
        <dbReference type="Proteomes" id="UP000248975"/>
    </source>
</evidence>
<dbReference type="PANTHER" id="PTHR48090">
    <property type="entry name" value="UNDECAPRENYL-PHOSPHATE 4-DEOXY-4-FORMAMIDO-L-ARABINOSE TRANSFERASE-RELATED"/>
    <property type="match status" value="1"/>
</dbReference>
<dbReference type="InterPro" id="IPR029044">
    <property type="entry name" value="Nucleotide-diphossugar_trans"/>
</dbReference>
<dbReference type="SUPFAM" id="SSF53448">
    <property type="entry name" value="Nucleotide-diphospho-sugar transferases"/>
    <property type="match status" value="1"/>
</dbReference>
<accession>A0A2W5S001</accession>